<dbReference type="EMBL" id="DVOF01000065">
    <property type="protein sequence ID" value="HIV02359.1"/>
    <property type="molecule type" value="Genomic_DNA"/>
</dbReference>
<gene>
    <name evidence="1" type="ORF">IAC74_02200</name>
</gene>
<proteinExistence type="predicted"/>
<accession>A0A9D1NGS6</accession>
<reference evidence="1" key="1">
    <citation type="submission" date="2020-10" db="EMBL/GenBank/DDBJ databases">
        <authorList>
            <person name="Gilroy R."/>
        </authorList>
    </citation>
    <scope>NUCLEOTIDE SEQUENCE</scope>
    <source>
        <strain evidence="1">4920</strain>
    </source>
</reference>
<name>A0A9D1NGS6_9FIRM</name>
<protein>
    <submittedName>
        <fullName evidence="1">Uncharacterized protein</fullName>
    </submittedName>
</protein>
<dbReference type="AlphaFoldDB" id="A0A9D1NGS6"/>
<evidence type="ECO:0000313" key="1">
    <source>
        <dbReference type="EMBL" id="HIV02359.1"/>
    </source>
</evidence>
<sequence length="50" mass="5693">MSCVYYTVFGAKLPEKNSVFDRNFALFAEFLNRKGQGLEKNYGKTISPIV</sequence>
<evidence type="ECO:0000313" key="2">
    <source>
        <dbReference type="Proteomes" id="UP000886743"/>
    </source>
</evidence>
<organism evidence="1 2">
    <name type="scientific">Candidatus Aphodoplasma excrementigallinarum</name>
    <dbReference type="NCBI Taxonomy" id="2840673"/>
    <lineage>
        <taxon>Bacteria</taxon>
        <taxon>Bacillati</taxon>
        <taxon>Bacillota</taxon>
        <taxon>Clostridia</taxon>
        <taxon>Eubacteriales</taxon>
        <taxon>Candidatus Aphodoplasma</taxon>
    </lineage>
</organism>
<reference evidence="1" key="2">
    <citation type="journal article" date="2021" name="PeerJ">
        <title>Extensive microbial diversity within the chicken gut microbiome revealed by metagenomics and culture.</title>
        <authorList>
            <person name="Gilroy R."/>
            <person name="Ravi A."/>
            <person name="Getino M."/>
            <person name="Pursley I."/>
            <person name="Horton D.L."/>
            <person name="Alikhan N.F."/>
            <person name="Baker D."/>
            <person name="Gharbi K."/>
            <person name="Hall N."/>
            <person name="Watson M."/>
            <person name="Adriaenssens E.M."/>
            <person name="Foster-Nyarko E."/>
            <person name="Jarju S."/>
            <person name="Secka A."/>
            <person name="Antonio M."/>
            <person name="Oren A."/>
            <person name="Chaudhuri R.R."/>
            <person name="La Ragione R."/>
            <person name="Hildebrand F."/>
            <person name="Pallen M.J."/>
        </authorList>
    </citation>
    <scope>NUCLEOTIDE SEQUENCE</scope>
    <source>
        <strain evidence="1">4920</strain>
    </source>
</reference>
<comment type="caution">
    <text evidence="1">The sequence shown here is derived from an EMBL/GenBank/DDBJ whole genome shotgun (WGS) entry which is preliminary data.</text>
</comment>
<dbReference type="Proteomes" id="UP000886743">
    <property type="component" value="Unassembled WGS sequence"/>
</dbReference>